<evidence type="ECO:0000313" key="3">
    <source>
        <dbReference type="Proteomes" id="UP000272908"/>
    </source>
</evidence>
<protein>
    <recommendedName>
        <fullName evidence="4">Heme exporter protein D</fullName>
    </recommendedName>
</protein>
<accession>A0A3B0M891</accession>
<organism evidence="2 3">
    <name type="scientific">Roseinatronobacter ekhonensis</name>
    <dbReference type="NCBI Taxonomy" id="254356"/>
    <lineage>
        <taxon>Bacteria</taxon>
        <taxon>Pseudomonadati</taxon>
        <taxon>Pseudomonadota</taxon>
        <taxon>Alphaproteobacteria</taxon>
        <taxon>Rhodobacterales</taxon>
        <taxon>Paracoccaceae</taxon>
        <taxon>Roseinatronobacter</taxon>
    </lineage>
</organism>
<dbReference type="EMBL" id="UIHC01000010">
    <property type="protein sequence ID" value="SUZ31620.1"/>
    <property type="molecule type" value="Genomic_DNA"/>
</dbReference>
<evidence type="ECO:0000256" key="1">
    <source>
        <dbReference type="SAM" id="Phobius"/>
    </source>
</evidence>
<gene>
    <name evidence="2" type="ORF">ROE7235_01370</name>
</gene>
<keyword evidence="1" id="KW-0812">Transmembrane</keyword>
<evidence type="ECO:0008006" key="4">
    <source>
        <dbReference type="Google" id="ProtNLM"/>
    </source>
</evidence>
<feature type="transmembrane region" description="Helical" evidence="1">
    <location>
        <begin position="15"/>
        <end position="33"/>
    </location>
</feature>
<keyword evidence="1" id="KW-0472">Membrane</keyword>
<evidence type="ECO:0000313" key="2">
    <source>
        <dbReference type="EMBL" id="SUZ31620.1"/>
    </source>
</evidence>
<dbReference type="AlphaFoldDB" id="A0A3B0M891"/>
<keyword evidence="1" id="KW-1133">Transmembrane helix</keyword>
<reference evidence="3" key="1">
    <citation type="submission" date="2018-08" db="EMBL/GenBank/DDBJ databases">
        <authorList>
            <person name="Rodrigo-Torres L."/>
            <person name="Arahal R. D."/>
            <person name="Lucena T."/>
        </authorList>
    </citation>
    <scope>NUCLEOTIDE SEQUENCE [LARGE SCALE GENOMIC DNA]</scope>
    <source>
        <strain evidence="3">CECT 7235</strain>
    </source>
</reference>
<keyword evidence="3" id="KW-1185">Reference proteome</keyword>
<sequence length="59" mass="6423">MSLGSSSGRAFETGIGAAFYGVLVLISVVWWAARSYQIRKQERAEQARGAATEEDGCKR</sequence>
<proteinExistence type="predicted"/>
<name>A0A3B0M891_9RHOB</name>
<dbReference type="Proteomes" id="UP000272908">
    <property type="component" value="Unassembled WGS sequence"/>
</dbReference>